<accession>Q132G2</accession>
<organism evidence="2 3">
    <name type="scientific">Rhodopseudomonas palustris (strain BisB5)</name>
    <dbReference type="NCBI Taxonomy" id="316057"/>
    <lineage>
        <taxon>Bacteria</taxon>
        <taxon>Pseudomonadati</taxon>
        <taxon>Pseudomonadota</taxon>
        <taxon>Alphaproteobacteria</taxon>
        <taxon>Hyphomicrobiales</taxon>
        <taxon>Nitrobacteraceae</taxon>
        <taxon>Rhodopseudomonas</taxon>
    </lineage>
</organism>
<dbReference type="EMBL" id="CP000283">
    <property type="protein sequence ID" value="ABE41027.1"/>
    <property type="molecule type" value="Genomic_DNA"/>
</dbReference>
<name>Q132G2_RHOPS</name>
<dbReference type="KEGG" id="rpd:RPD_3806"/>
<evidence type="ECO:0000313" key="3">
    <source>
        <dbReference type="Proteomes" id="UP000001818"/>
    </source>
</evidence>
<sequence length="101" mass="11185">MAVSRRNVGPRSQGRPALTGQHSGDFYLPAKDFLDRISRFFEGPSEHFDSLAAAIAKGRLKHPVKPMTDQELALAIREFRNVPPSPDTIDKLGADLAKDRD</sequence>
<reference evidence="2 3" key="1">
    <citation type="submission" date="2006-03" db="EMBL/GenBank/DDBJ databases">
        <title>Complete sequence of Rhodopseudomonas palustris BisB5.</title>
        <authorList>
            <consortium name="US DOE Joint Genome Institute"/>
            <person name="Copeland A."/>
            <person name="Lucas S."/>
            <person name="Lapidus A."/>
            <person name="Barry K."/>
            <person name="Detter J.C."/>
            <person name="Glavina del Rio T."/>
            <person name="Hammon N."/>
            <person name="Israni S."/>
            <person name="Dalin E."/>
            <person name="Tice H."/>
            <person name="Pitluck S."/>
            <person name="Chain P."/>
            <person name="Malfatti S."/>
            <person name="Shin M."/>
            <person name="Vergez L."/>
            <person name="Schmutz J."/>
            <person name="Larimer F."/>
            <person name="Land M."/>
            <person name="Hauser L."/>
            <person name="Pelletier D.A."/>
            <person name="Kyrpides N."/>
            <person name="Lykidis A."/>
            <person name="Oda Y."/>
            <person name="Harwood C.S."/>
            <person name="Richardson P."/>
        </authorList>
    </citation>
    <scope>NUCLEOTIDE SEQUENCE [LARGE SCALE GENOMIC DNA]</scope>
    <source>
        <strain evidence="2 3">BisB5</strain>
    </source>
</reference>
<dbReference type="HOGENOM" id="CLU_2289494_0_0_5"/>
<dbReference type="eggNOG" id="ENOG5032DUI">
    <property type="taxonomic scope" value="Bacteria"/>
</dbReference>
<proteinExistence type="predicted"/>
<protein>
    <submittedName>
        <fullName evidence="2">Uncharacterized protein</fullName>
    </submittedName>
</protein>
<dbReference type="AlphaFoldDB" id="Q132G2"/>
<gene>
    <name evidence="2" type="ordered locus">RPD_3806</name>
</gene>
<dbReference type="Proteomes" id="UP000001818">
    <property type="component" value="Chromosome"/>
</dbReference>
<feature type="region of interest" description="Disordered" evidence="1">
    <location>
        <begin position="1"/>
        <end position="23"/>
    </location>
</feature>
<evidence type="ECO:0000313" key="2">
    <source>
        <dbReference type="EMBL" id="ABE41027.1"/>
    </source>
</evidence>
<evidence type="ECO:0000256" key="1">
    <source>
        <dbReference type="SAM" id="MobiDB-lite"/>
    </source>
</evidence>